<protein>
    <submittedName>
        <fullName evidence="1">Uncharacterized protein</fullName>
    </submittedName>
</protein>
<name>A0AAW2YJP8_9EUKA</name>
<evidence type="ECO:0000313" key="1">
    <source>
        <dbReference type="EMBL" id="KAL0477238.1"/>
    </source>
</evidence>
<reference evidence="1 2" key="1">
    <citation type="submission" date="2024-03" db="EMBL/GenBank/DDBJ databases">
        <title>The Acrasis kona genome and developmental transcriptomes reveal deep origins of eukaryotic multicellular pathways.</title>
        <authorList>
            <person name="Sheikh S."/>
            <person name="Fu C.-J."/>
            <person name="Brown M.W."/>
            <person name="Baldauf S.L."/>
        </authorList>
    </citation>
    <scope>NUCLEOTIDE SEQUENCE [LARGE SCALE GENOMIC DNA]</scope>
    <source>
        <strain evidence="1 2">ATCC MYA-3509</strain>
    </source>
</reference>
<comment type="caution">
    <text evidence="1">The sequence shown here is derived from an EMBL/GenBank/DDBJ whole genome shotgun (WGS) entry which is preliminary data.</text>
</comment>
<organism evidence="1 2">
    <name type="scientific">Acrasis kona</name>
    <dbReference type="NCBI Taxonomy" id="1008807"/>
    <lineage>
        <taxon>Eukaryota</taxon>
        <taxon>Discoba</taxon>
        <taxon>Heterolobosea</taxon>
        <taxon>Tetramitia</taxon>
        <taxon>Eutetramitia</taxon>
        <taxon>Acrasidae</taxon>
        <taxon>Acrasis</taxon>
    </lineage>
</organism>
<proteinExistence type="predicted"/>
<sequence>MSRGKFNYTLNCPSILQKNQKHRMDFVFKNSTSRRIEAVKLYLHQVVTSKSVLGLDNITETFLIKKQNFKINVRDREIHIPIEWSVPYTVANSTVYGLPGERDKSTHKTIPCESKFSYIYQAPNYDQIIYSDRSGLLLSVCYRLIVKLKVPLAKDVIDMFNVYLYDGDVKTNAISPTKPPTLSSQGHHLL</sequence>
<evidence type="ECO:0000313" key="2">
    <source>
        <dbReference type="Proteomes" id="UP001431209"/>
    </source>
</evidence>
<dbReference type="Proteomes" id="UP001431209">
    <property type="component" value="Unassembled WGS sequence"/>
</dbReference>
<dbReference type="AlphaFoldDB" id="A0AAW2YJP8"/>
<dbReference type="EMBL" id="JAOPGA020000155">
    <property type="protein sequence ID" value="KAL0477238.1"/>
    <property type="molecule type" value="Genomic_DNA"/>
</dbReference>
<keyword evidence="2" id="KW-1185">Reference proteome</keyword>
<gene>
    <name evidence="1" type="ORF">AKO1_005846</name>
</gene>
<accession>A0AAW2YJP8</accession>